<feature type="compositionally biased region" description="Polar residues" evidence="1">
    <location>
        <begin position="150"/>
        <end position="159"/>
    </location>
</feature>
<dbReference type="InterPro" id="IPR018511">
    <property type="entry name" value="Hemolysin-typ_Ca-bd_CS"/>
</dbReference>
<sequence>MNLNSVRRTLAAAAAAVLCGTIALSAGPASANVLVQVPPGCGSYSGTWVPRVQLDDHSGDASPLGSLVGAPHIINGGFGLIVVGTRFSDHIQGSGVADIICGLRGNDWIHSGSGNDEIFGGLDVDSLWGEAGDDTLYGAEGDDWMWGDNPANSNGTNDGPDTFYGGADDDTMFGGQGRSNGDGDDFHGGSDGFDTADGETGDDDCENIDDIVWC</sequence>
<evidence type="ECO:0008006" key="5">
    <source>
        <dbReference type="Google" id="ProtNLM"/>
    </source>
</evidence>
<evidence type="ECO:0000313" key="3">
    <source>
        <dbReference type="EMBL" id="GIF56380.1"/>
    </source>
</evidence>
<dbReference type="InterPro" id="IPR001343">
    <property type="entry name" value="Hemolysn_Ca-bd"/>
</dbReference>
<feature type="chain" id="PRO_5045827120" description="Hemolysin type calcium-binding protein" evidence="2">
    <location>
        <begin position="32"/>
        <end position="214"/>
    </location>
</feature>
<evidence type="ECO:0000256" key="1">
    <source>
        <dbReference type="SAM" id="MobiDB-lite"/>
    </source>
</evidence>
<dbReference type="PRINTS" id="PR00313">
    <property type="entry name" value="CABNDNGRPT"/>
</dbReference>
<proteinExistence type="predicted"/>
<dbReference type="Gene3D" id="2.150.10.10">
    <property type="entry name" value="Serralysin-like metalloprotease, C-terminal"/>
    <property type="match status" value="1"/>
</dbReference>
<dbReference type="EMBL" id="BONC01000014">
    <property type="protein sequence ID" value="GIF56380.1"/>
    <property type="molecule type" value="Genomic_DNA"/>
</dbReference>
<feature type="compositionally biased region" description="Acidic residues" evidence="1">
    <location>
        <begin position="194"/>
        <end position="208"/>
    </location>
</feature>
<protein>
    <recommendedName>
        <fullName evidence="5">Hemolysin type calcium-binding protein</fullName>
    </recommendedName>
</protein>
<dbReference type="PROSITE" id="PS00330">
    <property type="entry name" value="HEMOLYSIN_CALCIUM"/>
    <property type="match status" value="1"/>
</dbReference>
<dbReference type="Pfam" id="PF00353">
    <property type="entry name" value="HemolysinCabind"/>
    <property type="match status" value="3"/>
</dbReference>
<dbReference type="SUPFAM" id="SSF51120">
    <property type="entry name" value="beta-Roll"/>
    <property type="match status" value="1"/>
</dbReference>
<evidence type="ECO:0000256" key="2">
    <source>
        <dbReference type="SAM" id="SignalP"/>
    </source>
</evidence>
<evidence type="ECO:0000313" key="4">
    <source>
        <dbReference type="Proteomes" id="UP000624325"/>
    </source>
</evidence>
<keyword evidence="2" id="KW-0732">Signal</keyword>
<reference evidence="3 4" key="1">
    <citation type="submission" date="2021-01" db="EMBL/GenBank/DDBJ databases">
        <title>Whole genome shotgun sequence of Asanoa iriomotensis NBRC 100142.</title>
        <authorList>
            <person name="Komaki H."/>
            <person name="Tamura T."/>
        </authorList>
    </citation>
    <scope>NUCLEOTIDE SEQUENCE [LARGE SCALE GENOMIC DNA]</scope>
    <source>
        <strain evidence="3 4">NBRC 100142</strain>
    </source>
</reference>
<feature type="region of interest" description="Disordered" evidence="1">
    <location>
        <begin position="146"/>
        <end position="208"/>
    </location>
</feature>
<name>A0ABQ4C267_9ACTN</name>
<dbReference type="Proteomes" id="UP000624325">
    <property type="component" value="Unassembled WGS sequence"/>
</dbReference>
<feature type="signal peptide" evidence="2">
    <location>
        <begin position="1"/>
        <end position="31"/>
    </location>
</feature>
<comment type="caution">
    <text evidence="3">The sequence shown here is derived from an EMBL/GenBank/DDBJ whole genome shotgun (WGS) entry which is preliminary data.</text>
</comment>
<gene>
    <name evidence="3" type="ORF">Air01nite_24750</name>
</gene>
<dbReference type="InterPro" id="IPR011049">
    <property type="entry name" value="Serralysin-like_metalloprot_C"/>
</dbReference>
<organism evidence="3 4">
    <name type="scientific">Asanoa iriomotensis</name>
    <dbReference type="NCBI Taxonomy" id="234613"/>
    <lineage>
        <taxon>Bacteria</taxon>
        <taxon>Bacillati</taxon>
        <taxon>Actinomycetota</taxon>
        <taxon>Actinomycetes</taxon>
        <taxon>Micromonosporales</taxon>
        <taxon>Micromonosporaceae</taxon>
        <taxon>Asanoa</taxon>
    </lineage>
</organism>
<dbReference type="RefSeq" id="WP_203702164.1">
    <property type="nucleotide sequence ID" value="NZ_BAAALU010000006.1"/>
</dbReference>
<accession>A0ABQ4C267</accession>
<keyword evidence="4" id="KW-1185">Reference proteome</keyword>